<evidence type="ECO:0000256" key="1">
    <source>
        <dbReference type="SAM" id="MobiDB-lite"/>
    </source>
</evidence>
<feature type="compositionally biased region" description="Acidic residues" evidence="1">
    <location>
        <begin position="104"/>
        <end position="116"/>
    </location>
</feature>
<dbReference type="OrthoDB" id="4979789at2"/>
<protein>
    <recommendedName>
        <fullName evidence="4">DUF5709 domain-containing protein</fullName>
    </recommendedName>
</protein>
<dbReference type="AlphaFoldDB" id="A0A4V0YH01"/>
<name>A0A4V0YH01_9MICO</name>
<feature type="region of interest" description="Disordered" evidence="1">
    <location>
        <begin position="47"/>
        <end position="66"/>
    </location>
</feature>
<feature type="region of interest" description="Disordered" evidence="1">
    <location>
        <begin position="90"/>
        <end position="116"/>
    </location>
</feature>
<evidence type="ECO:0000313" key="2">
    <source>
        <dbReference type="EMBL" id="QAY72991.1"/>
    </source>
</evidence>
<evidence type="ECO:0000313" key="3">
    <source>
        <dbReference type="Proteomes" id="UP000291259"/>
    </source>
</evidence>
<dbReference type="EMBL" id="CP035491">
    <property type="protein sequence ID" value="QAY72991.1"/>
    <property type="molecule type" value="Genomic_DNA"/>
</dbReference>
<feature type="region of interest" description="Disordered" evidence="1">
    <location>
        <begin position="129"/>
        <end position="171"/>
    </location>
</feature>
<proteinExistence type="predicted"/>
<dbReference type="KEGG" id="agf:ET445_06175"/>
<dbReference type="Proteomes" id="UP000291259">
    <property type="component" value="Chromosome"/>
</dbReference>
<dbReference type="RefSeq" id="WP_129189809.1">
    <property type="nucleotide sequence ID" value="NZ_CP035491.1"/>
</dbReference>
<organism evidence="2 3">
    <name type="scientific">Agromyces protaetiae</name>
    <dbReference type="NCBI Taxonomy" id="2509455"/>
    <lineage>
        <taxon>Bacteria</taxon>
        <taxon>Bacillati</taxon>
        <taxon>Actinomycetota</taxon>
        <taxon>Actinomycetes</taxon>
        <taxon>Micrococcales</taxon>
        <taxon>Microbacteriaceae</taxon>
        <taxon>Agromyces</taxon>
    </lineage>
</organism>
<keyword evidence="3" id="KW-1185">Reference proteome</keyword>
<gene>
    <name evidence="2" type="ORF">ET445_06175</name>
</gene>
<sequence>MSQATLTVPSAMPAMTRNNCTLNVLRRSGRIAHLPSVETSGCLASVTRRPADTPQTGGGPARMWQRRHRRRMLRAVRLFIRSTVRRCAQPTSLGRTDLAHPEEGDMSDTDLPDDREFADDDAVQAELKREHDEELGVDPFFEGADITDPYGGPDIEGGDDLDTGGGFRTPR</sequence>
<reference evidence="2 3" key="1">
    <citation type="submission" date="2019-01" db="EMBL/GenBank/DDBJ databases">
        <title>Genome sequencing of strain FW100M-8.</title>
        <authorList>
            <person name="Heo J."/>
            <person name="Kim S.-J."/>
            <person name="Kim J.-S."/>
            <person name="Hong S.-B."/>
            <person name="Kwon S.-W."/>
        </authorList>
    </citation>
    <scope>NUCLEOTIDE SEQUENCE [LARGE SCALE GENOMIC DNA]</scope>
    <source>
        <strain evidence="2 3">FW100M-8</strain>
    </source>
</reference>
<evidence type="ECO:0008006" key="4">
    <source>
        <dbReference type="Google" id="ProtNLM"/>
    </source>
</evidence>
<accession>A0A4V0YH01</accession>